<dbReference type="RefSeq" id="WP_303522384.1">
    <property type="nucleotide sequence ID" value="NZ_JAUOQO010000535.1"/>
</dbReference>
<evidence type="ECO:0000313" key="1">
    <source>
        <dbReference type="EMBL" id="MDO6575344.1"/>
    </source>
</evidence>
<dbReference type="EMBL" id="JAUOQO010000535">
    <property type="protein sequence ID" value="MDO6575344.1"/>
    <property type="molecule type" value="Genomic_DNA"/>
</dbReference>
<feature type="non-terminal residue" evidence="1">
    <location>
        <position position="85"/>
    </location>
</feature>
<feature type="non-terminal residue" evidence="1">
    <location>
        <position position="1"/>
    </location>
</feature>
<dbReference type="Proteomes" id="UP001170310">
    <property type="component" value="Unassembled WGS sequence"/>
</dbReference>
<name>A0AAW7YSR1_9STAP</name>
<evidence type="ECO:0000313" key="2">
    <source>
        <dbReference type="Proteomes" id="UP001170310"/>
    </source>
</evidence>
<keyword evidence="2" id="KW-1185">Reference proteome</keyword>
<dbReference type="AlphaFoldDB" id="A0AAW7YSR1"/>
<gene>
    <name evidence="1" type="ORF">Q4528_14605</name>
</gene>
<sequence length="85" mass="8207">AYPEATNNVFGHTASVTVANAGKLQVTGTTAAASQAQVSGFANDATTAGSIALSKSRSGTAGTNTIVTSGDVLGKITAYGADGTN</sequence>
<organism evidence="1 2">
    <name type="scientific">Staphylococcus pasteuri_A</name>
    <dbReference type="NCBI Taxonomy" id="3062664"/>
    <lineage>
        <taxon>Bacteria</taxon>
        <taxon>Bacillati</taxon>
        <taxon>Bacillota</taxon>
        <taxon>Bacilli</taxon>
        <taxon>Bacillales</taxon>
        <taxon>Staphylococcaceae</taxon>
        <taxon>Staphylococcus</taxon>
    </lineage>
</organism>
<comment type="caution">
    <text evidence="1">The sequence shown here is derived from an EMBL/GenBank/DDBJ whole genome shotgun (WGS) entry which is preliminary data.</text>
</comment>
<proteinExistence type="predicted"/>
<protein>
    <submittedName>
        <fullName evidence="1">Uncharacterized protein</fullName>
    </submittedName>
</protein>
<accession>A0AAW7YSR1</accession>
<reference evidence="1" key="1">
    <citation type="submission" date="2023-07" db="EMBL/GenBank/DDBJ databases">
        <title>Genome content predicts the carbon catabolic preferences of heterotrophic bacteria.</title>
        <authorList>
            <person name="Gralka M."/>
        </authorList>
    </citation>
    <scope>NUCLEOTIDE SEQUENCE</scope>
    <source>
        <strain evidence="1">E2R20</strain>
    </source>
</reference>